<evidence type="ECO:0000313" key="3">
    <source>
        <dbReference type="Proteomes" id="UP000198546"/>
    </source>
</evidence>
<reference evidence="2 3" key="1">
    <citation type="submission" date="2016-10" db="EMBL/GenBank/DDBJ databases">
        <authorList>
            <person name="de Groot N.N."/>
        </authorList>
    </citation>
    <scope>NUCLEOTIDE SEQUENCE [LARGE SCALE GENOMIC DNA]</scope>
    <source>
        <strain evidence="2 3">MON 2.2</strain>
    </source>
</reference>
<protein>
    <recommendedName>
        <fullName evidence="4">ATP-dependent DNA helicase RecG</fullName>
    </recommendedName>
</protein>
<proteinExistence type="predicted"/>
<dbReference type="STRING" id="675864.SAMN04489747_3237"/>
<dbReference type="SUPFAM" id="SSF50249">
    <property type="entry name" value="Nucleic acid-binding proteins"/>
    <property type="match status" value="1"/>
</dbReference>
<dbReference type="PIRSF" id="PIRSF006910">
    <property type="entry name" value="NA_bind_Rv2694c_prd"/>
    <property type="match status" value="1"/>
</dbReference>
<dbReference type="RefSeq" id="WP_231946353.1">
    <property type="nucleotide sequence ID" value="NZ_LT629688.1"/>
</dbReference>
<dbReference type="InterPro" id="IPR016499">
    <property type="entry name" value="NucleicA-bd_Rv2694c_prd"/>
</dbReference>
<keyword evidence="3" id="KW-1185">Reference proteome</keyword>
<feature type="region of interest" description="Disordered" evidence="1">
    <location>
        <begin position="1"/>
        <end position="21"/>
    </location>
</feature>
<dbReference type="EMBL" id="LT629688">
    <property type="protein sequence ID" value="SDE37367.1"/>
    <property type="molecule type" value="Genomic_DNA"/>
</dbReference>
<evidence type="ECO:0000313" key="2">
    <source>
        <dbReference type="EMBL" id="SDE37367.1"/>
    </source>
</evidence>
<gene>
    <name evidence="2" type="ORF">SAMN04489747_3237</name>
</gene>
<sequence length="141" mass="15693">MPSVDDRERAMSQVGERPRRGAFGRALSRLVSSNEELESEKLQRDVRQCGATPLVRCTDRSRVTVSGTVSCITMQPRGTTRWLQADLKDGSGTLTLVWMGRRSIPGIEPGSRLKVDGRITTMEGQRTMFNPRYELLAAAPQ</sequence>
<organism evidence="2 3">
    <name type="scientific">Auraticoccus monumenti</name>
    <dbReference type="NCBI Taxonomy" id="675864"/>
    <lineage>
        <taxon>Bacteria</taxon>
        <taxon>Bacillati</taxon>
        <taxon>Actinomycetota</taxon>
        <taxon>Actinomycetes</taxon>
        <taxon>Propionibacteriales</taxon>
        <taxon>Propionibacteriaceae</taxon>
        <taxon>Auraticoccus</taxon>
    </lineage>
</organism>
<evidence type="ECO:0008006" key="4">
    <source>
        <dbReference type="Google" id="ProtNLM"/>
    </source>
</evidence>
<dbReference type="Gene3D" id="2.40.50.140">
    <property type="entry name" value="Nucleic acid-binding proteins"/>
    <property type="match status" value="1"/>
</dbReference>
<dbReference type="CDD" id="cd04488">
    <property type="entry name" value="RecG_wedge_OBF"/>
    <property type="match status" value="1"/>
</dbReference>
<name>A0A1G7CDF2_9ACTN</name>
<evidence type="ECO:0000256" key="1">
    <source>
        <dbReference type="SAM" id="MobiDB-lite"/>
    </source>
</evidence>
<accession>A0A1G7CDF2</accession>
<dbReference type="AlphaFoldDB" id="A0A1G7CDF2"/>
<dbReference type="Proteomes" id="UP000198546">
    <property type="component" value="Chromosome i"/>
</dbReference>
<feature type="compositionally biased region" description="Basic and acidic residues" evidence="1">
    <location>
        <begin position="1"/>
        <end position="10"/>
    </location>
</feature>
<dbReference type="InterPro" id="IPR012340">
    <property type="entry name" value="NA-bd_OB-fold"/>
</dbReference>